<sequence>MPASTLPLALRLAPVLVSALVLRDAALHASWTLDTPPVCPWLQLRATMPSTSAPELACRDMPLPFSSGCLPPLLF</sequence>
<reference evidence="2 3" key="1">
    <citation type="journal article" date="2021" name="Commun. Biol.">
        <title>The genome of Shorea leprosula (Dipterocarpaceae) highlights the ecological relevance of drought in aseasonal tropical rainforests.</title>
        <authorList>
            <person name="Ng K.K.S."/>
            <person name="Kobayashi M.J."/>
            <person name="Fawcett J.A."/>
            <person name="Hatakeyama M."/>
            <person name="Paape T."/>
            <person name="Ng C.H."/>
            <person name="Ang C.C."/>
            <person name="Tnah L.H."/>
            <person name="Lee C.T."/>
            <person name="Nishiyama T."/>
            <person name="Sese J."/>
            <person name="O'Brien M.J."/>
            <person name="Copetti D."/>
            <person name="Mohd Noor M.I."/>
            <person name="Ong R.C."/>
            <person name="Putra M."/>
            <person name="Sireger I.Z."/>
            <person name="Indrioko S."/>
            <person name="Kosugi Y."/>
            <person name="Izuno A."/>
            <person name="Isagi Y."/>
            <person name="Lee S.L."/>
            <person name="Shimizu K.K."/>
        </authorList>
    </citation>
    <scope>NUCLEOTIDE SEQUENCE [LARGE SCALE GENOMIC DNA]</scope>
    <source>
        <strain evidence="2">214</strain>
    </source>
</reference>
<comment type="caution">
    <text evidence="2">The sequence shown here is derived from an EMBL/GenBank/DDBJ whole genome shotgun (WGS) entry which is preliminary data.</text>
</comment>
<evidence type="ECO:0000256" key="1">
    <source>
        <dbReference type="SAM" id="SignalP"/>
    </source>
</evidence>
<name>A0AAV5ITQ1_9ROSI</name>
<evidence type="ECO:0000313" key="3">
    <source>
        <dbReference type="Proteomes" id="UP001054252"/>
    </source>
</evidence>
<organism evidence="2 3">
    <name type="scientific">Rubroshorea leprosula</name>
    <dbReference type="NCBI Taxonomy" id="152421"/>
    <lineage>
        <taxon>Eukaryota</taxon>
        <taxon>Viridiplantae</taxon>
        <taxon>Streptophyta</taxon>
        <taxon>Embryophyta</taxon>
        <taxon>Tracheophyta</taxon>
        <taxon>Spermatophyta</taxon>
        <taxon>Magnoliopsida</taxon>
        <taxon>eudicotyledons</taxon>
        <taxon>Gunneridae</taxon>
        <taxon>Pentapetalae</taxon>
        <taxon>rosids</taxon>
        <taxon>malvids</taxon>
        <taxon>Malvales</taxon>
        <taxon>Dipterocarpaceae</taxon>
        <taxon>Rubroshorea</taxon>
    </lineage>
</organism>
<feature type="signal peptide" evidence="1">
    <location>
        <begin position="1"/>
        <end position="19"/>
    </location>
</feature>
<evidence type="ECO:0008006" key="4">
    <source>
        <dbReference type="Google" id="ProtNLM"/>
    </source>
</evidence>
<protein>
    <recommendedName>
        <fullName evidence="4">Secreted protein</fullName>
    </recommendedName>
</protein>
<dbReference type="AlphaFoldDB" id="A0AAV5ITQ1"/>
<feature type="chain" id="PRO_5043887586" description="Secreted protein" evidence="1">
    <location>
        <begin position="20"/>
        <end position="75"/>
    </location>
</feature>
<accession>A0AAV5ITQ1</accession>
<proteinExistence type="predicted"/>
<gene>
    <name evidence="2" type="ORF">SLEP1_g14665</name>
</gene>
<evidence type="ECO:0000313" key="2">
    <source>
        <dbReference type="EMBL" id="GKV02205.1"/>
    </source>
</evidence>
<keyword evidence="1" id="KW-0732">Signal</keyword>
<keyword evidence="3" id="KW-1185">Reference proteome</keyword>
<dbReference type="Proteomes" id="UP001054252">
    <property type="component" value="Unassembled WGS sequence"/>
</dbReference>
<dbReference type="EMBL" id="BPVZ01000018">
    <property type="protein sequence ID" value="GKV02205.1"/>
    <property type="molecule type" value="Genomic_DNA"/>
</dbReference>